<dbReference type="KEGG" id="clup:CLUP02_18078"/>
<feature type="region of interest" description="Disordered" evidence="1">
    <location>
        <begin position="330"/>
        <end position="350"/>
    </location>
</feature>
<evidence type="ECO:0000313" key="2">
    <source>
        <dbReference type="EMBL" id="UQC76565.1"/>
    </source>
</evidence>
<reference evidence="2" key="1">
    <citation type="journal article" date="2021" name="Mol. Plant Microbe Interact.">
        <title>Complete Genome Sequence of the Plant-Pathogenic Fungus Colletotrichum lupini.</title>
        <authorList>
            <person name="Baroncelli R."/>
            <person name="Pensec F."/>
            <person name="Da Lio D."/>
            <person name="Boufleur T."/>
            <person name="Vicente I."/>
            <person name="Sarrocco S."/>
            <person name="Picot A."/>
            <person name="Baraldi E."/>
            <person name="Sukno S."/>
            <person name="Thon M."/>
            <person name="Le Floch G."/>
        </authorList>
    </citation>
    <scope>NUCLEOTIDE SEQUENCE</scope>
    <source>
        <strain evidence="2">IMI 504893</strain>
    </source>
</reference>
<dbReference type="AlphaFoldDB" id="A0A9Q8WBI6"/>
<feature type="compositionally biased region" description="Basic and acidic residues" evidence="1">
    <location>
        <begin position="20"/>
        <end position="30"/>
    </location>
</feature>
<dbReference type="Proteomes" id="UP000830671">
    <property type="component" value="Chromosome 10"/>
</dbReference>
<dbReference type="GeneID" id="73351992"/>
<keyword evidence="3" id="KW-1185">Reference proteome</keyword>
<proteinExistence type="predicted"/>
<dbReference type="RefSeq" id="XP_049138206.1">
    <property type="nucleotide sequence ID" value="XM_049296982.1"/>
</dbReference>
<accession>A0A9Q8WBI6</accession>
<evidence type="ECO:0000256" key="1">
    <source>
        <dbReference type="SAM" id="MobiDB-lite"/>
    </source>
</evidence>
<protein>
    <submittedName>
        <fullName evidence="2">Uncharacterized protein</fullName>
    </submittedName>
</protein>
<feature type="region of interest" description="Disordered" evidence="1">
    <location>
        <begin position="1"/>
        <end position="30"/>
    </location>
</feature>
<dbReference type="EMBL" id="CP019472">
    <property type="protein sequence ID" value="UQC76565.1"/>
    <property type="molecule type" value="Genomic_DNA"/>
</dbReference>
<sequence length="350" mass="39092">MVTSSDGSIQPPPRTTCCVDDPRKSTRHEWSPSVYNQGAAAGFPLVLLWTVFSRVCIATSAAPATHVKRGGPRNGVTDTLHTMSKFYEQVFRLAAATWTSTTACCATLGPVATRTARANQRLLVCRGKYDNIVAKNGNTSRHTFEGSPERIAILRMNNLSLALNLQSPRRKALLLSPLRSVFVIEHLQKHHLVLSPLIRVSLKPTRLRLAHRPWIRETTLGWALETEQHDWISSSVPSLSGGPRFSLDLSQLLRNLHLSIHHVVPNHATSRHLKKNQRNQHSQLQEETRCVKETTNNKSEQYTLSTRRFPAPIFHGRRCSRVVQDGAKLGESKSRNSCKKGVSKAGVMNE</sequence>
<evidence type="ECO:0000313" key="3">
    <source>
        <dbReference type="Proteomes" id="UP000830671"/>
    </source>
</evidence>
<name>A0A9Q8WBI6_9PEZI</name>
<organism evidence="2 3">
    <name type="scientific">Colletotrichum lupini</name>
    <dbReference type="NCBI Taxonomy" id="145971"/>
    <lineage>
        <taxon>Eukaryota</taxon>
        <taxon>Fungi</taxon>
        <taxon>Dikarya</taxon>
        <taxon>Ascomycota</taxon>
        <taxon>Pezizomycotina</taxon>
        <taxon>Sordariomycetes</taxon>
        <taxon>Hypocreomycetidae</taxon>
        <taxon>Glomerellales</taxon>
        <taxon>Glomerellaceae</taxon>
        <taxon>Colletotrichum</taxon>
        <taxon>Colletotrichum acutatum species complex</taxon>
    </lineage>
</organism>
<gene>
    <name evidence="2" type="ORF">CLUP02_18078</name>
</gene>